<proteinExistence type="inferred from homology"/>
<name>A0A564FT21_9HYPH</name>
<dbReference type="EC" id="3.4.21.92" evidence="7 10"/>
<dbReference type="Proteomes" id="UP001055303">
    <property type="component" value="Unassembled WGS sequence"/>
</dbReference>
<dbReference type="InterPro" id="IPR018215">
    <property type="entry name" value="ClpP_Ser_AS"/>
</dbReference>
<dbReference type="GO" id="GO:0006515">
    <property type="term" value="P:protein quality control for misfolded or incompletely synthesized proteins"/>
    <property type="evidence" value="ECO:0007669"/>
    <property type="project" value="TreeGrafter"/>
</dbReference>
<keyword evidence="5 7" id="KW-0720">Serine protease</keyword>
<feature type="active site" evidence="7 9">
    <location>
        <position position="152"/>
    </location>
</feature>
<comment type="subunit">
    <text evidence="7">Fourteen ClpP subunits assemble into 2 heptameric rings which stack back to back to give a disk-like structure with a central cavity, resembling the structure of eukaryotic proteasomes.</text>
</comment>
<accession>A0A564FT21</accession>
<reference evidence="13" key="3">
    <citation type="submission" date="2021-08" db="EMBL/GenBank/DDBJ databases">
        <authorList>
            <person name="Tani A."/>
            <person name="Ola A."/>
            <person name="Ogura Y."/>
            <person name="Katsura K."/>
            <person name="Hayashi T."/>
        </authorList>
    </citation>
    <scope>NUCLEOTIDE SEQUENCE</scope>
    <source>
        <strain evidence="13">DSM 22415</strain>
    </source>
</reference>
<evidence type="ECO:0000256" key="11">
    <source>
        <dbReference type="RuleBase" id="RU000550"/>
    </source>
</evidence>
<evidence type="ECO:0000313" key="15">
    <source>
        <dbReference type="Proteomes" id="UP000401717"/>
    </source>
</evidence>
<dbReference type="EMBL" id="CABFVH010000004">
    <property type="protein sequence ID" value="VUF11289.1"/>
    <property type="molecule type" value="Genomic_DNA"/>
</dbReference>
<evidence type="ECO:0000256" key="4">
    <source>
        <dbReference type="ARBA" id="ARBA00022801"/>
    </source>
</evidence>
<evidence type="ECO:0000256" key="2">
    <source>
        <dbReference type="ARBA" id="ARBA00022490"/>
    </source>
</evidence>
<comment type="subcellular location">
    <subcellularLocation>
        <location evidence="7">Cytoplasm</location>
    </subcellularLocation>
</comment>
<evidence type="ECO:0000256" key="9">
    <source>
        <dbReference type="PROSITE-ProRule" id="PRU10086"/>
    </source>
</evidence>
<evidence type="ECO:0000256" key="7">
    <source>
        <dbReference type="HAMAP-Rule" id="MF_00444"/>
    </source>
</evidence>
<dbReference type="Gene3D" id="3.90.226.10">
    <property type="entry name" value="2-enoyl-CoA Hydratase, Chain A, domain 1"/>
    <property type="match status" value="1"/>
</dbReference>
<evidence type="ECO:0000256" key="8">
    <source>
        <dbReference type="PROSITE-ProRule" id="PRU10085"/>
    </source>
</evidence>
<dbReference type="PROSITE" id="PS00382">
    <property type="entry name" value="CLP_PROTEASE_HIS"/>
    <property type="match status" value="1"/>
</dbReference>
<evidence type="ECO:0000256" key="12">
    <source>
        <dbReference type="RuleBase" id="RU003567"/>
    </source>
</evidence>
<keyword evidence="2 7" id="KW-0963">Cytoplasm</keyword>
<evidence type="ECO:0000256" key="10">
    <source>
        <dbReference type="RuleBase" id="RU000549"/>
    </source>
</evidence>
<dbReference type="GO" id="GO:0004176">
    <property type="term" value="F:ATP-dependent peptidase activity"/>
    <property type="evidence" value="ECO:0007669"/>
    <property type="project" value="InterPro"/>
</dbReference>
<keyword evidence="3 7" id="KW-0645">Protease</keyword>
<dbReference type="Pfam" id="PF00574">
    <property type="entry name" value="CLP_protease"/>
    <property type="match status" value="1"/>
</dbReference>
<organism evidence="14 15">
    <name type="scientific">Methylobacterium dankookense</name>
    <dbReference type="NCBI Taxonomy" id="560405"/>
    <lineage>
        <taxon>Bacteria</taxon>
        <taxon>Pseudomonadati</taxon>
        <taxon>Pseudomonadota</taxon>
        <taxon>Alphaproteobacteria</taxon>
        <taxon>Hyphomicrobiales</taxon>
        <taxon>Methylobacteriaceae</taxon>
        <taxon>Methylobacterium</taxon>
    </lineage>
</organism>
<dbReference type="AlphaFoldDB" id="A0A564FT21"/>
<comment type="catalytic activity">
    <reaction evidence="6 7 9">
        <text>Hydrolysis of proteins to small peptides in the presence of ATP and magnesium. alpha-casein is the usual test substrate. In the absence of ATP, only oligopeptides shorter than five residues are hydrolyzed (such as succinyl-Leu-Tyr-|-NHMec, and Leu-Tyr-Leu-|-Tyr-Trp, in which cleavage of the -Tyr-|-Leu- and -Tyr-|-Trp bonds also occurs).</text>
        <dbReference type="EC" id="3.4.21.92"/>
    </reaction>
</comment>
<dbReference type="PANTHER" id="PTHR10381">
    <property type="entry name" value="ATP-DEPENDENT CLP PROTEASE PROTEOLYTIC SUBUNIT"/>
    <property type="match status" value="1"/>
</dbReference>
<dbReference type="GO" id="GO:0051117">
    <property type="term" value="F:ATPase binding"/>
    <property type="evidence" value="ECO:0007669"/>
    <property type="project" value="TreeGrafter"/>
</dbReference>
<dbReference type="NCBIfam" id="NF009205">
    <property type="entry name" value="PRK12553.1"/>
    <property type="match status" value="1"/>
</dbReference>
<keyword evidence="16" id="KW-1185">Reference proteome</keyword>
<dbReference type="GO" id="GO:0009368">
    <property type="term" value="C:endopeptidase Clp complex"/>
    <property type="evidence" value="ECO:0007669"/>
    <property type="project" value="TreeGrafter"/>
</dbReference>
<comment type="similarity">
    <text evidence="1 7 12">Belongs to the peptidase S14 family.</text>
</comment>
<feature type="active site" description="Nucleophile" evidence="7">
    <location>
        <position position="127"/>
    </location>
</feature>
<dbReference type="GO" id="GO:0005737">
    <property type="term" value="C:cytoplasm"/>
    <property type="evidence" value="ECO:0007669"/>
    <property type="project" value="UniProtKB-SubCell"/>
</dbReference>
<dbReference type="PRINTS" id="PR00127">
    <property type="entry name" value="CLPPROTEASEP"/>
</dbReference>
<keyword evidence="4 7" id="KW-0378">Hydrolase</keyword>
<dbReference type="SUPFAM" id="SSF52096">
    <property type="entry name" value="ClpP/crotonase"/>
    <property type="match status" value="1"/>
</dbReference>
<dbReference type="InterPro" id="IPR023562">
    <property type="entry name" value="ClpP/TepA"/>
</dbReference>
<protein>
    <recommendedName>
        <fullName evidence="7 12">ATP-dependent Clp protease proteolytic subunit</fullName>
        <ecNumber evidence="7 10">3.4.21.92</ecNumber>
    </recommendedName>
    <alternativeName>
        <fullName evidence="7">Endopeptidase Clp</fullName>
    </alternativeName>
</protein>
<evidence type="ECO:0000256" key="6">
    <source>
        <dbReference type="ARBA" id="ARBA00034021"/>
    </source>
</evidence>
<dbReference type="PROSITE" id="PS00381">
    <property type="entry name" value="CLP_PROTEASE_SER"/>
    <property type="match status" value="1"/>
</dbReference>
<reference evidence="13" key="2">
    <citation type="journal article" date="2021" name="Front. Microbiol.">
        <title>Comprehensive Comparative Genomics and Phenotyping of Methylobacterium Species.</title>
        <authorList>
            <person name="Alessa O."/>
            <person name="Ogura Y."/>
            <person name="Fujitani Y."/>
            <person name="Takami H."/>
            <person name="Hayashi T."/>
            <person name="Sahin N."/>
            <person name="Tani A."/>
        </authorList>
    </citation>
    <scope>NUCLEOTIDE SEQUENCE</scope>
    <source>
        <strain evidence="13">DSM 22415</strain>
    </source>
</reference>
<evidence type="ECO:0000313" key="16">
    <source>
        <dbReference type="Proteomes" id="UP001055303"/>
    </source>
</evidence>
<dbReference type="FunFam" id="3.90.226.10:FF:000001">
    <property type="entry name" value="ATP-dependent Clp protease proteolytic subunit"/>
    <property type="match status" value="1"/>
</dbReference>
<dbReference type="InterPro" id="IPR033135">
    <property type="entry name" value="ClpP_His_AS"/>
</dbReference>
<dbReference type="PANTHER" id="PTHR10381:SF70">
    <property type="entry name" value="ATP-DEPENDENT CLP PROTEASE PROTEOLYTIC SUBUNIT"/>
    <property type="match status" value="1"/>
</dbReference>
<dbReference type="HAMAP" id="MF_00444">
    <property type="entry name" value="ClpP"/>
    <property type="match status" value="1"/>
</dbReference>
<dbReference type="CDD" id="cd07017">
    <property type="entry name" value="S14_ClpP_2"/>
    <property type="match status" value="1"/>
</dbReference>
<feature type="active site" evidence="8">
    <location>
        <position position="127"/>
    </location>
</feature>
<evidence type="ECO:0000256" key="1">
    <source>
        <dbReference type="ARBA" id="ARBA00007039"/>
    </source>
</evidence>
<evidence type="ECO:0000313" key="14">
    <source>
        <dbReference type="EMBL" id="VUF11289.1"/>
    </source>
</evidence>
<dbReference type="EMBL" id="BPQI01000135">
    <property type="protein sequence ID" value="GJD58221.1"/>
    <property type="molecule type" value="Genomic_DNA"/>
</dbReference>
<dbReference type="NCBIfam" id="NF001368">
    <property type="entry name" value="PRK00277.1"/>
    <property type="match status" value="1"/>
</dbReference>
<dbReference type="InterPro" id="IPR001907">
    <property type="entry name" value="ClpP"/>
</dbReference>
<evidence type="ECO:0000313" key="13">
    <source>
        <dbReference type="EMBL" id="GJD58221.1"/>
    </source>
</evidence>
<gene>
    <name evidence="7 14" type="primary">clpP</name>
    <name evidence="13" type="ORF">IFDJLNFL_4138</name>
    <name evidence="14" type="ORF">MTDSW087_00969</name>
</gene>
<dbReference type="GO" id="GO:0004252">
    <property type="term" value="F:serine-type endopeptidase activity"/>
    <property type="evidence" value="ECO:0007669"/>
    <property type="project" value="UniProtKB-UniRule"/>
</dbReference>
<reference evidence="14 15" key="1">
    <citation type="submission" date="2019-06" db="EMBL/GenBank/DDBJ databases">
        <authorList>
            <person name="Rodrigo-Torres L."/>
            <person name="Arahal R. D."/>
            <person name="Lucena T."/>
        </authorList>
    </citation>
    <scope>NUCLEOTIDE SEQUENCE [LARGE SCALE GENOMIC DNA]</scope>
    <source>
        <strain evidence="14 15">SW08-7</strain>
    </source>
</reference>
<dbReference type="Proteomes" id="UP000401717">
    <property type="component" value="Unassembled WGS sequence"/>
</dbReference>
<evidence type="ECO:0000256" key="3">
    <source>
        <dbReference type="ARBA" id="ARBA00022670"/>
    </source>
</evidence>
<evidence type="ECO:0000256" key="5">
    <source>
        <dbReference type="ARBA" id="ARBA00022825"/>
    </source>
</evidence>
<sequence length="228" mass="25047">MPGRRVIRGAGPLGALGQDVMRDPVDFYNSALVPMVVEQSSRGERAFDIYSRLLRERIIFLTGPVEDQGASLIVAQLLFLEAENPKKEISFYINSPGGVVTSGLSIYDTMQFIRCPVTTLCVGQAASMGSLLLAAGEPGHRFALPNARIMVHQPSGGFQGQATDILIHAREIEALKRRLNEIYVKHTGRDYDTIHQALERDNFMTADAAKEFGLVDEVIHKRPEPAAA</sequence>
<comment type="function">
    <text evidence="7 11">Cleaves peptides in various proteins in a process that requires ATP hydrolysis. Has a chymotrypsin-like activity. Plays a major role in the degradation of misfolded proteins.</text>
</comment>
<dbReference type="InterPro" id="IPR029045">
    <property type="entry name" value="ClpP/crotonase-like_dom_sf"/>
</dbReference>